<dbReference type="SUPFAM" id="SSF47384">
    <property type="entry name" value="Homodimeric domain of signal transducing histidine kinase"/>
    <property type="match status" value="1"/>
</dbReference>
<dbReference type="EMBL" id="CP051167">
    <property type="protein sequence ID" value="QIZ73207.1"/>
    <property type="molecule type" value="Genomic_DNA"/>
</dbReference>
<dbReference type="GO" id="GO:0000155">
    <property type="term" value="F:phosphorelay sensor kinase activity"/>
    <property type="evidence" value="ECO:0007669"/>
    <property type="project" value="InterPro"/>
</dbReference>
<dbReference type="Gene3D" id="3.30.565.10">
    <property type="entry name" value="Histidine kinase-like ATPase, C-terminal domain"/>
    <property type="match status" value="1"/>
</dbReference>
<dbReference type="InterPro" id="IPR004358">
    <property type="entry name" value="Sig_transdc_His_kin-like_C"/>
</dbReference>
<keyword evidence="7 8" id="KW-0472">Membrane</keyword>
<feature type="domain" description="Histidine kinase" evidence="9">
    <location>
        <begin position="226"/>
        <end position="445"/>
    </location>
</feature>
<evidence type="ECO:0000256" key="4">
    <source>
        <dbReference type="ARBA" id="ARBA00022679"/>
    </source>
</evidence>
<keyword evidence="8" id="KW-1133">Transmembrane helix</keyword>
<dbReference type="PROSITE" id="PS50109">
    <property type="entry name" value="HIS_KIN"/>
    <property type="match status" value="1"/>
</dbReference>
<dbReference type="AlphaFoldDB" id="A0A6H1U4B2"/>
<keyword evidence="6" id="KW-0902">Two-component regulatory system</keyword>
<dbReference type="CDD" id="cd00075">
    <property type="entry name" value="HATPase"/>
    <property type="match status" value="1"/>
</dbReference>
<evidence type="ECO:0000256" key="6">
    <source>
        <dbReference type="ARBA" id="ARBA00023012"/>
    </source>
</evidence>
<dbReference type="FunFam" id="1.10.287.130:FF:000001">
    <property type="entry name" value="Two-component sensor histidine kinase"/>
    <property type="match status" value="1"/>
</dbReference>
<dbReference type="InterPro" id="IPR003661">
    <property type="entry name" value="HisK_dim/P_dom"/>
</dbReference>
<proteinExistence type="predicted"/>
<dbReference type="SMART" id="SM00388">
    <property type="entry name" value="HisKA"/>
    <property type="match status" value="1"/>
</dbReference>
<evidence type="ECO:0000256" key="8">
    <source>
        <dbReference type="SAM" id="Phobius"/>
    </source>
</evidence>
<evidence type="ECO:0000313" key="10">
    <source>
        <dbReference type="EMBL" id="QIZ73207.1"/>
    </source>
</evidence>
<dbReference type="Pfam" id="PF00512">
    <property type="entry name" value="HisKA"/>
    <property type="match status" value="1"/>
</dbReference>
<evidence type="ECO:0000313" key="11">
    <source>
        <dbReference type="Proteomes" id="UP000500857"/>
    </source>
</evidence>
<dbReference type="Pfam" id="PF02518">
    <property type="entry name" value="HATPase_c"/>
    <property type="match status" value="1"/>
</dbReference>
<dbReference type="CDD" id="cd00082">
    <property type="entry name" value="HisKA"/>
    <property type="match status" value="1"/>
</dbReference>
<keyword evidence="5 10" id="KW-0418">Kinase</keyword>
<dbReference type="NCBIfam" id="NF041735">
    <property type="entry name" value="hist_kin_RppB"/>
    <property type="match status" value="1"/>
</dbReference>
<dbReference type="InterPro" id="IPR005467">
    <property type="entry name" value="His_kinase_dom"/>
</dbReference>
<organism evidence="10 11">
    <name type="scientific">Oxynema aestuarii AP17</name>
    <dbReference type="NCBI Taxonomy" id="2064643"/>
    <lineage>
        <taxon>Bacteria</taxon>
        <taxon>Bacillati</taxon>
        <taxon>Cyanobacteriota</taxon>
        <taxon>Cyanophyceae</taxon>
        <taxon>Oscillatoriophycideae</taxon>
        <taxon>Oscillatoriales</taxon>
        <taxon>Oscillatoriaceae</taxon>
        <taxon>Oxynema</taxon>
        <taxon>Oxynema aestuarii</taxon>
    </lineage>
</organism>
<feature type="transmembrane region" description="Helical" evidence="8">
    <location>
        <begin position="185"/>
        <end position="206"/>
    </location>
</feature>
<dbReference type="RefSeq" id="WP_168571353.1">
    <property type="nucleotide sequence ID" value="NZ_CP051167.1"/>
</dbReference>
<dbReference type="EC" id="2.7.13.3" evidence="2"/>
<reference evidence="10 11" key="1">
    <citation type="submission" date="2020-04" db="EMBL/GenBank/DDBJ databases">
        <authorList>
            <person name="Basu S."/>
            <person name="Maruthanayagam V."/>
            <person name="Chakraborty S."/>
            <person name="Pramanik A."/>
            <person name="Mukherjee J."/>
            <person name="Brink B."/>
        </authorList>
    </citation>
    <scope>NUCLEOTIDE SEQUENCE [LARGE SCALE GENOMIC DNA]</scope>
    <source>
        <strain evidence="10 11">AP17</strain>
    </source>
</reference>
<keyword evidence="4" id="KW-0808">Transferase</keyword>
<keyword evidence="11" id="KW-1185">Reference proteome</keyword>
<dbReference type="SUPFAM" id="SSF55874">
    <property type="entry name" value="ATPase domain of HSP90 chaperone/DNA topoisomerase II/histidine kinase"/>
    <property type="match status" value="1"/>
</dbReference>
<dbReference type="InterPro" id="IPR003594">
    <property type="entry name" value="HATPase_dom"/>
</dbReference>
<dbReference type="InterPro" id="IPR049835">
    <property type="entry name" value="RppB"/>
</dbReference>
<feature type="transmembrane region" description="Helical" evidence="8">
    <location>
        <begin position="12"/>
        <end position="34"/>
    </location>
</feature>
<evidence type="ECO:0000259" key="9">
    <source>
        <dbReference type="PROSITE" id="PS50109"/>
    </source>
</evidence>
<evidence type="ECO:0000256" key="2">
    <source>
        <dbReference type="ARBA" id="ARBA00012438"/>
    </source>
</evidence>
<dbReference type="Gene3D" id="1.10.287.130">
    <property type="match status" value="1"/>
</dbReference>
<evidence type="ECO:0000256" key="1">
    <source>
        <dbReference type="ARBA" id="ARBA00000085"/>
    </source>
</evidence>
<dbReference type="InterPro" id="IPR036890">
    <property type="entry name" value="HATPase_C_sf"/>
</dbReference>
<dbReference type="PANTHER" id="PTHR43711:SF1">
    <property type="entry name" value="HISTIDINE KINASE 1"/>
    <property type="match status" value="1"/>
</dbReference>
<keyword evidence="3" id="KW-0597">Phosphoprotein</keyword>
<evidence type="ECO:0000256" key="3">
    <source>
        <dbReference type="ARBA" id="ARBA00022553"/>
    </source>
</evidence>
<dbReference type="SMART" id="SM00387">
    <property type="entry name" value="HATPase_c"/>
    <property type="match status" value="1"/>
</dbReference>
<accession>A0A6H1U4B2</accession>
<keyword evidence="8" id="KW-0812">Transmembrane</keyword>
<dbReference type="PRINTS" id="PR00344">
    <property type="entry name" value="BCTRLSENSOR"/>
</dbReference>
<comment type="catalytic activity">
    <reaction evidence="1">
        <text>ATP + protein L-histidine = ADP + protein N-phospho-L-histidine.</text>
        <dbReference type="EC" id="2.7.13.3"/>
    </reaction>
</comment>
<dbReference type="PANTHER" id="PTHR43711">
    <property type="entry name" value="TWO-COMPONENT HISTIDINE KINASE"/>
    <property type="match status" value="1"/>
</dbReference>
<evidence type="ECO:0000256" key="7">
    <source>
        <dbReference type="ARBA" id="ARBA00023136"/>
    </source>
</evidence>
<dbReference type="InterPro" id="IPR050736">
    <property type="entry name" value="Sensor_HK_Regulatory"/>
</dbReference>
<name>A0A6H1U4B2_9CYAN</name>
<sequence length="460" mass="51002">MNPHPLFQKTRWRLACWYAGVMGIILSLSGFGVYEAIAHAHRMTLDRELESVAGTLHDTLETVLETPGQLESDALRFLPELCLSGVSCAIAPGKEPILGSLTQNHYYLRLLDRSGRPIAVAGVLPEGLQIPPPQVRWQTIADPTATGRYHQLSQMLHTRDGQNWGYLQLGRSLEEWDNYLRAVRIVLILGLPVALGFTVVAGWILAGVAMQPIYHSYRHIQQFTADAAHELRTPLAAIRATVETTLRSPVLNENDARETLNSVERQNLRLSALVTDLLLLSRLDRQQAPEKRQRCSLDDSISDVVEELAPLAIAAEVQLRAQFNGDLPCDVWGHESQLYRVLSNLVANAIQYTPAGGEVVVKLDSTPHWAIVRVVDTGIGIPPEQRGRIFDRFYRVRNDRSRHTGGSGLGLAIVRAIVQSHQGTIDVESAIGRGSTFTLKLPRDRKTAAISSQFHPCLTE</sequence>
<protein>
    <recommendedName>
        <fullName evidence="2">histidine kinase</fullName>
        <ecNumber evidence="2">2.7.13.3</ecNumber>
    </recommendedName>
</protein>
<evidence type="ECO:0000256" key="5">
    <source>
        <dbReference type="ARBA" id="ARBA00022777"/>
    </source>
</evidence>
<dbReference type="InterPro" id="IPR036097">
    <property type="entry name" value="HisK_dim/P_sf"/>
</dbReference>
<gene>
    <name evidence="10" type="ORF">HCG48_23560</name>
</gene>
<dbReference type="Proteomes" id="UP000500857">
    <property type="component" value="Chromosome"/>
</dbReference>
<dbReference type="KEGG" id="oxy:HCG48_23560"/>
<dbReference type="FunFam" id="3.30.565.10:FF:000006">
    <property type="entry name" value="Sensor histidine kinase WalK"/>
    <property type="match status" value="1"/>
</dbReference>